<dbReference type="STRING" id="13333.U5D8C4"/>
<accession>U5D8C4</accession>
<sequence length="74" mass="8119">MALKAGKKPTKENSAEKAAANDLSQHIKRVIAGGKAATADANSLNREFGTKLKEHMQYRVDQPKEMRKLAKVKA</sequence>
<evidence type="ECO:0000313" key="2">
    <source>
        <dbReference type="EMBL" id="ERN18724.1"/>
    </source>
</evidence>
<dbReference type="Gramene" id="ERN18724">
    <property type="protein sequence ID" value="ERN18724"/>
    <property type="gene ID" value="AMTR_s00199p00019940"/>
</dbReference>
<proteinExistence type="predicted"/>
<protein>
    <submittedName>
        <fullName evidence="2">Uncharacterized protein</fullName>
    </submittedName>
</protein>
<keyword evidence="3" id="KW-1185">Reference proteome</keyword>
<feature type="region of interest" description="Disordered" evidence="1">
    <location>
        <begin position="1"/>
        <end position="22"/>
    </location>
</feature>
<dbReference type="HOGENOM" id="CLU_2691109_0_0_1"/>
<dbReference type="AlphaFoldDB" id="U5D8C4"/>
<evidence type="ECO:0000313" key="3">
    <source>
        <dbReference type="Proteomes" id="UP000017836"/>
    </source>
</evidence>
<gene>
    <name evidence="2" type="ORF">AMTR_s00199p00019940</name>
</gene>
<reference evidence="3" key="1">
    <citation type="journal article" date="2013" name="Science">
        <title>The Amborella genome and the evolution of flowering plants.</title>
        <authorList>
            <consortium name="Amborella Genome Project"/>
        </authorList>
    </citation>
    <scope>NUCLEOTIDE SEQUENCE [LARGE SCALE GENOMIC DNA]</scope>
</reference>
<dbReference type="Proteomes" id="UP000017836">
    <property type="component" value="Unassembled WGS sequence"/>
</dbReference>
<dbReference type="PANTHER" id="PTHR21136">
    <property type="entry name" value="SNARE PROTEINS"/>
    <property type="match status" value="1"/>
</dbReference>
<dbReference type="eggNOG" id="KOG0859">
    <property type="taxonomic scope" value="Eukaryota"/>
</dbReference>
<evidence type="ECO:0000256" key="1">
    <source>
        <dbReference type="SAM" id="MobiDB-lite"/>
    </source>
</evidence>
<dbReference type="EMBL" id="KI392079">
    <property type="protein sequence ID" value="ERN18724.1"/>
    <property type="molecule type" value="Genomic_DNA"/>
</dbReference>
<dbReference type="PANTHER" id="PTHR21136:SF168">
    <property type="entry name" value="VESICLE-ASSOCIATED MEMBRANE PROTEIN 9"/>
    <property type="match status" value="1"/>
</dbReference>
<name>U5D8C4_AMBTC</name>
<organism evidence="2 3">
    <name type="scientific">Amborella trichopoda</name>
    <dbReference type="NCBI Taxonomy" id="13333"/>
    <lineage>
        <taxon>Eukaryota</taxon>
        <taxon>Viridiplantae</taxon>
        <taxon>Streptophyta</taxon>
        <taxon>Embryophyta</taxon>
        <taxon>Tracheophyta</taxon>
        <taxon>Spermatophyta</taxon>
        <taxon>Magnoliopsida</taxon>
        <taxon>Amborellales</taxon>
        <taxon>Amborellaceae</taxon>
        <taxon>Amborella</taxon>
    </lineage>
</organism>
<dbReference type="InterPro" id="IPR051097">
    <property type="entry name" value="Synaptobrevin-like_transport"/>
</dbReference>